<keyword evidence="8" id="KW-1185">Reference proteome</keyword>
<evidence type="ECO:0000259" key="5">
    <source>
        <dbReference type="Pfam" id="PF07980"/>
    </source>
</evidence>
<evidence type="ECO:0000256" key="1">
    <source>
        <dbReference type="ARBA" id="ARBA00004442"/>
    </source>
</evidence>
<evidence type="ECO:0000256" key="4">
    <source>
        <dbReference type="ARBA" id="ARBA00023237"/>
    </source>
</evidence>
<dbReference type="InterPro" id="IPR012944">
    <property type="entry name" value="SusD_RagB_dom"/>
</dbReference>
<gene>
    <name evidence="7" type="ORF">ACFOY0_17085</name>
</gene>
<dbReference type="RefSeq" id="WP_219071088.1">
    <property type="nucleotide sequence ID" value="NZ_JBHSCO010000005.1"/>
</dbReference>
<evidence type="ECO:0000313" key="8">
    <source>
        <dbReference type="Proteomes" id="UP001595719"/>
    </source>
</evidence>
<keyword evidence="4" id="KW-0998">Cell outer membrane</keyword>
<name>A0ABV8W7N4_9FLAO</name>
<dbReference type="Pfam" id="PF14322">
    <property type="entry name" value="SusD-like_3"/>
    <property type="match status" value="1"/>
</dbReference>
<comment type="caution">
    <text evidence="7">The sequence shown here is derived from an EMBL/GenBank/DDBJ whole genome shotgun (WGS) entry which is preliminary data.</text>
</comment>
<comment type="subcellular location">
    <subcellularLocation>
        <location evidence="1">Cell outer membrane</location>
    </subcellularLocation>
</comment>
<dbReference type="PROSITE" id="PS51257">
    <property type="entry name" value="PROKAR_LIPOPROTEIN"/>
    <property type="match status" value="1"/>
</dbReference>
<accession>A0ABV8W7N4</accession>
<proteinExistence type="predicted"/>
<evidence type="ECO:0000259" key="6">
    <source>
        <dbReference type="Pfam" id="PF14322"/>
    </source>
</evidence>
<evidence type="ECO:0000313" key="7">
    <source>
        <dbReference type="EMBL" id="MFC4392717.1"/>
    </source>
</evidence>
<evidence type="ECO:0000256" key="3">
    <source>
        <dbReference type="ARBA" id="ARBA00023136"/>
    </source>
</evidence>
<reference evidence="8" key="1">
    <citation type="journal article" date="2019" name="Int. J. Syst. Evol. Microbiol.">
        <title>The Global Catalogue of Microorganisms (GCM) 10K type strain sequencing project: providing services to taxonomists for standard genome sequencing and annotation.</title>
        <authorList>
            <consortium name="The Broad Institute Genomics Platform"/>
            <consortium name="The Broad Institute Genome Sequencing Center for Infectious Disease"/>
            <person name="Wu L."/>
            <person name="Ma J."/>
        </authorList>
    </citation>
    <scope>NUCLEOTIDE SEQUENCE [LARGE SCALE GENOMIC DNA]</scope>
    <source>
        <strain evidence="8">CGMCC 1.15345</strain>
    </source>
</reference>
<dbReference type="Pfam" id="PF07980">
    <property type="entry name" value="SusD_RagB"/>
    <property type="match status" value="1"/>
</dbReference>
<organism evidence="7 8">
    <name type="scientific">Flavobacterium quisquiliarum</name>
    <dbReference type="NCBI Taxonomy" id="1834436"/>
    <lineage>
        <taxon>Bacteria</taxon>
        <taxon>Pseudomonadati</taxon>
        <taxon>Bacteroidota</taxon>
        <taxon>Flavobacteriia</taxon>
        <taxon>Flavobacteriales</taxon>
        <taxon>Flavobacteriaceae</taxon>
        <taxon>Flavobacterium</taxon>
    </lineage>
</organism>
<dbReference type="EMBL" id="JBHSCO010000005">
    <property type="protein sequence ID" value="MFC4392717.1"/>
    <property type="molecule type" value="Genomic_DNA"/>
</dbReference>
<keyword evidence="3" id="KW-0472">Membrane</keyword>
<dbReference type="InterPro" id="IPR033985">
    <property type="entry name" value="SusD-like_N"/>
</dbReference>
<dbReference type="Proteomes" id="UP001595719">
    <property type="component" value="Unassembled WGS sequence"/>
</dbReference>
<sequence length="452" mass="50298">MKNTKYKFFGLLMILGFSVSCSKEDLDLAPISAISDTKYFNNDSDVLGAVIAIYDGLQAVPMNEFALTEMRSDNGKTALHEGEWKQLETFEVLPTNSVVAGYWSVNYNVIFRANTVLEHLNVVSDATKKMNYDGEAKFARALAHFNLVRAFGEVPVIDKVVGIKDTKYFAKKSLTEVYDLIQSDLTTAINELPVKSATSFGRATKQAAQGMLAKVYLTQKKYDLALPLLAALVADTQYSLQANYKDVFYNEKNDEILFAIPYSNDSATESQSFSYEMTVGQASGLNFVTDDFAAFMKADPLDKRIAVNINPAIPTQNGKYLRTSTSPRLAGNDWLVLRLADVYLMYTEAIMGTATSTTDANAIKYYDKVRNRAFAIPVISTSITKIALLNQRRAELAYENQRLYDLIRFDMAQSVLSAYSSTFQGPKDLLLPIPQVEINISGGMLVQNPLYN</sequence>
<protein>
    <submittedName>
        <fullName evidence="7">RagB/SusD family nutrient uptake outer membrane protein</fullName>
    </submittedName>
</protein>
<feature type="domain" description="SusD-like N-terminal" evidence="6">
    <location>
        <begin position="53"/>
        <end position="217"/>
    </location>
</feature>
<feature type="domain" description="RagB/SusD" evidence="5">
    <location>
        <begin position="320"/>
        <end position="451"/>
    </location>
</feature>
<keyword evidence="2" id="KW-0732">Signal</keyword>
<dbReference type="CDD" id="cd08977">
    <property type="entry name" value="SusD"/>
    <property type="match status" value="1"/>
</dbReference>
<evidence type="ECO:0000256" key="2">
    <source>
        <dbReference type="ARBA" id="ARBA00022729"/>
    </source>
</evidence>